<dbReference type="Proteomes" id="UP000266723">
    <property type="component" value="Unassembled WGS sequence"/>
</dbReference>
<keyword evidence="2" id="KW-1185">Reference proteome</keyword>
<sequence>MANKICNEAGADLEFLRHCGWEVEPYYVGQLTIFTMFLKKAVFKGLTAFVGIRMEECLIELS</sequence>
<comment type="caution">
    <text evidence="1">The sequence shown here is derived from an EMBL/GenBank/DDBJ whole genome shotgun (WGS) entry which is preliminary data.</text>
</comment>
<organism evidence="1 2">
    <name type="scientific">Brassica cretica</name>
    <name type="common">Mustard</name>
    <dbReference type="NCBI Taxonomy" id="69181"/>
    <lineage>
        <taxon>Eukaryota</taxon>
        <taxon>Viridiplantae</taxon>
        <taxon>Streptophyta</taxon>
        <taxon>Embryophyta</taxon>
        <taxon>Tracheophyta</taxon>
        <taxon>Spermatophyta</taxon>
        <taxon>Magnoliopsida</taxon>
        <taxon>eudicotyledons</taxon>
        <taxon>Gunneridae</taxon>
        <taxon>Pentapetalae</taxon>
        <taxon>rosids</taxon>
        <taxon>malvids</taxon>
        <taxon>Brassicales</taxon>
        <taxon>Brassicaceae</taxon>
        <taxon>Brassiceae</taxon>
        <taxon>Brassica</taxon>
    </lineage>
</organism>
<name>A0ABQ7E6Y6_BRACR</name>
<evidence type="ECO:0000313" key="2">
    <source>
        <dbReference type="Proteomes" id="UP000266723"/>
    </source>
</evidence>
<evidence type="ECO:0000313" key="1">
    <source>
        <dbReference type="EMBL" id="KAF3592752.1"/>
    </source>
</evidence>
<proteinExistence type="predicted"/>
<reference evidence="1 2" key="1">
    <citation type="journal article" date="2020" name="BMC Genomics">
        <title>Intraspecific diversification of the crop wild relative Brassica cretica Lam. using demographic model selection.</title>
        <authorList>
            <person name="Kioukis A."/>
            <person name="Michalopoulou V.A."/>
            <person name="Briers L."/>
            <person name="Pirintsos S."/>
            <person name="Studholme D.J."/>
            <person name="Pavlidis P."/>
            <person name="Sarris P.F."/>
        </authorList>
    </citation>
    <scope>NUCLEOTIDE SEQUENCE [LARGE SCALE GENOMIC DNA]</scope>
    <source>
        <strain evidence="2">cv. PFS-1207/04</strain>
    </source>
</reference>
<gene>
    <name evidence="1" type="ORF">DY000_02026173</name>
</gene>
<accession>A0ABQ7E6Y6</accession>
<protein>
    <submittedName>
        <fullName evidence="1">Uncharacterized protein</fullName>
    </submittedName>
</protein>
<dbReference type="EMBL" id="QGKV02000299">
    <property type="protein sequence ID" value="KAF3592752.1"/>
    <property type="molecule type" value="Genomic_DNA"/>
</dbReference>